<comment type="subcellular location">
    <subcellularLocation>
        <location evidence="1">Membrane</location>
        <topology evidence="1">Multi-pass membrane protein</topology>
    </subcellularLocation>
    <subcellularLocation>
        <location evidence="7">Mitochondrion inner membrane</location>
        <topology evidence="7">Multi-pass membrane protein</topology>
    </subcellularLocation>
</comment>
<dbReference type="InterPro" id="IPR018086">
    <property type="entry name" value="NADH_UbQ_OxRdtase_su1_CS"/>
</dbReference>
<protein>
    <recommendedName>
        <fullName evidence="3 8">NADH-ubiquinone oxidoreductase chain 1</fullName>
        <ecNumber evidence="8">7.1.1.2</ecNumber>
    </recommendedName>
</protein>
<evidence type="ECO:0000256" key="9">
    <source>
        <dbReference type="SAM" id="Phobius"/>
    </source>
</evidence>
<comment type="similarity">
    <text evidence="2 7">Belongs to the complex I subunit 1 family.</text>
</comment>
<accession>A0A8E7IWT6</accession>
<keyword evidence="8 10" id="KW-0496">Mitochondrion</keyword>
<evidence type="ECO:0000256" key="5">
    <source>
        <dbReference type="ARBA" id="ARBA00022989"/>
    </source>
</evidence>
<feature type="transmembrane region" description="Helical" evidence="9">
    <location>
        <begin position="6"/>
        <end position="26"/>
    </location>
</feature>
<geneLocation type="mitochondrion" evidence="10"/>
<dbReference type="HAMAP" id="MF_01350">
    <property type="entry name" value="NDH1_NuoH"/>
    <property type="match status" value="1"/>
</dbReference>
<feature type="transmembrane region" description="Helical" evidence="9">
    <location>
        <begin position="251"/>
        <end position="272"/>
    </location>
</feature>
<reference evidence="10" key="1">
    <citation type="journal article" date="2021" name="Sci. Rep.">
        <title>Morphological convergence and adaptation in cave and pelagic scale worms (Polynoidae, Annelida).</title>
        <authorList>
            <person name="Gonzalez B.C."/>
            <person name="Martinez A."/>
            <person name="Worsaae K."/>
            <person name="Osborn K.J."/>
        </authorList>
    </citation>
    <scope>NUCLEOTIDE SEQUENCE</scope>
</reference>
<evidence type="ECO:0000256" key="2">
    <source>
        <dbReference type="ARBA" id="ARBA00010535"/>
    </source>
</evidence>
<dbReference type="PANTHER" id="PTHR11432">
    <property type="entry name" value="NADH DEHYDROGENASE SUBUNIT 1"/>
    <property type="match status" value="1"/>
</dbReference>
<dbReference type="GO" id="GO:0009060">
    <property type="term" value="P:aerobic respiration"/>
    <property type="evidence" value="ECO:0007669"/>
    <property type="project" value="TreeGrafter"/>
</dbReference>
<keyword evidence="7" id="KW-0520">NAD</keyword>
<sequence length="310" mass="35825">MYLSLLLNSLLYFIFILLSMAFFTLLERKILGYSQIRKGPNKVGIMGIPQPLADAMKLLSKEMSTTLKLNISPFIISPFLALFLSLLLWILYPSMFSIQFLNLGLIMFLCISSFNVYTILAAGWASNSKYSLLGTLRSMAQSISYEISMSLIILGLIFMILNFNFNLMNLYMSYMLMIMIFPSFIIWFMTTLAESNRTPFDLTEGESELVSGFNTEYSSGLFTLIFMAEYMNILFLSLLTSLFFIMNIKIMILNSMFLSLKIIFFSFFFLLIRATLPRMRYDCLMSLTWKCFLPYSLLLLILLSSFIFNM</sequence>
<keyword evidence="8" id="KW-0830">Ubiquinone</keyword>
<dbReference type="EC" id="7.1.1.2" evidence="8"/>
<dbReference type="EMBL" id="MW794260">
    <property type="protein sequence ID" value="QVX31168.1"/>
    <property type="molecule type" value="Genomic_DNA"/>
</dbReference>
<comment type="catalytic activity">
    <reaction evidence="8">
        <text>a ubiquinone + NADH + 5 H(+)(in) = a ubiquinol + NAD(+) + 4 H(+)(out)</text>
        <dbReference type="Rhea" id="RHEA:29091"/>
        <dbReference type="Rhea" id="RHEA-COMP:9565"/>
        <dbReference type="Rhea" id="RHEA-COMP:9566"/>
        <dbReference type="ChEBI" id="CHEBI:15378"/>
        <dbReference type="ChEBI" id="CHEBI:16389"/>
        <dbReference type="ChEBI" id="CHEBI:17976"/>
        <dbReference type="ChEBI" id="CHEBI:57540"/>
        <dbReference type="ChEBI" id="CHEBI:57945"/>
        <dbReference type="EC" id="7.1.1.2"/>
    </reaction>
</comment>
<evidence type="ECO:0000256" key="1">
    <source>
        <dbReference type="ARBA" id="ARBA00004141"/>
    </source>
</evidence>
<dbReference type="PANTHER" id="PTHR11432:SF3">
    <property type="entry name" value="NADH-UBIQUINONE OXIDOREDUCTASE CHAIN 1"/>
    <property type="match status" value="1"/>
</dbReference>
<dbReference type="Pfam" id="PF00146">
    <property type="entry name" value="NADHdh"/>
    <property type="match status" value="1"/>
</dbReference>
<dbReference type="PROSITE" id="PS00667">
    <property type="entry name" value="COMPLEX1_ND1_1"/>
    <property type="match status" value="1"/>
</dbReference>
<keyword evidence="6 9" id="KW-0472">Membrane</keyword>
<feature type="transmembrane region" description="Helical" evidence="9">
    <location>
        <begin position="171"/>
        <end position="190"/>
    </location>
</feature>
<dbReference type="InterPro" id="IPR001694">
    <property type="entry name" value="NADH_UbQ_OxRdtase_su1/FPO"/>
</dbReference>
<feature type="transmembrane region" description="Helical" evidence="9">
    <location>
        <begin position="292"/>
        <end position="308"/>
    </location>
</feature>
<dbReference type="AlphaFoldDB" id="A0A8E7IWT6"/>
<evidence type="ECO:0000256" key="6">
    <source>
        <dbReference type="ARBA" id="ARBA00023136"/>
    </source>
</evidence>
<keyword evidence="5 9" id="KW-1133">Transmembrane helix</keyword>
<feature type="transmembrane region" description="Helical" evidence="9">
    <location>
        <begin position="98"/>
        <end position="122"/>
    </location>
</feature>
<evidence type="ECO:0000256" key="8">
    <source>
        <dbReference type="RuleBase" id="RU000473"/>
    </source>
</evidence>
<keyword evidence="4 7" id="KW-0812">Transmembrane</keyword>
<name>A0A8E7IWT6_9ANNE</name>
<evidence type="ECO:0000256" key="4">
    <source>
        <dbReference type="ARBA" id="ARBA00022692"/>
    </source>
</evidence>
<evidence type="ECO:0000313" key="10">
    <source>
        <dbReference type="EMBL" id="QVX31168.1"/>
    </source>
</evidence>
<dbReference type="GO" id="GO:0003954">
    <property type="term" value="F:NADH dehydrogenase activity"/>
    <property type="evidence" value="ECO:0007669"/>
    <property type="project" value="TreeGrafter"/>
</dbReference>
<feature type="transmembrane region" description="Helical" evidence="9">
    <location>
        <begin position="221"/>
        <end position="245"/>
    </location>
</feature>
<dbReference type="GO" id="GO:0005743">
    <property type="term" value="C:mitochondrial inner membrane"/>
    <property type="evidence" value="ECO:0007669"/>
    <property type="project" value="UniProtKB-SubCell"/>
</dbReference>
<feature type="transmembrane region" description="Helical" evidence="9">
    <location>
        <begin position="71"/>
        <end position="92"/>
    </location>
</feature>
<evidence type="ECO:0000256" key="7">
    <source>
        <dbReference type="RuleBase" id="RU000471"/>
    </source>
</evidence>
<feature type="transmembrane region" description="Helical" evidence="9">
    <location>
        <begin position="143"/>
        <end position="165"/>
    </location>
</feature>
<dbReference type="GO" id="GO:0008137">
    <property type="term" value="F:NADH dehydrogenase (ubiquinone) activity"/>
    <property type="evidence" value="ECO:0007669"/>
    <property type="project" value="UniProtKB-EC"/>
</dbReference>
<organism evidence="10">
    <name type="scientific">Gesiella jameensis</name>
    <dbReference type="NCBI Taxonomy" id="1960709"/>
    <lineage>
        <taxon>Eukaryota</taxon>
        <taxon>Metazoa</taxon>
        <taxon>Spiralia</taxon>
        <taxon>Lophotrochozoa</taxon>
        <taxon>Annelida</taxon>
        <taxon>Polychaeta</taxon>
        <taxon>Errantia</taxon>
        <taxon>Phyllodocida</taxon>
        <taxon>Polynoidae</taxon>
        <taxon>Gesiella</taxon>
    </lineage>
</organism>
<evidence type="ECO:0000256" key="3">
    <source>
        <dbReference type="ARBA" id="ARBA00021009"/>
    </source>
</evidence>
<gene>
    <name evidence="10" type="primary">ND1</name>
</gene>
<dbReference type="PROSITE" id="PS00668">
    <property type="entry name" value="COMPLEX1_ND1_2"/>
    <property type="match status" value="1"/>
</dbReference>
<proteinExistence type="inferred from homology"/>